<comment type="caution">
    <text evidence="1">The sequence shown here is derived from an EMBL/GenBank/DDBJ whole genome shotgun (WGS) entry which is preliminary data.</text>
</comment>
<dbReference type="RefSeq" id="WP_171654323.1">
    <property type="nucleotide sequence ID" value="NZ_WHOD01000087.1"/>
</dbReference>
<reference evidence="1" key="1">
    <citation type="submission" date="2019-10" db="EMBL/GenBank/DDBJ databases">
        <title>Description of Paenibacillus glebae sp. nov.</title>
        <authorList>
            <person name="Carlier A."/>
            <person name="Qi S."/>
        </authorList>
    </citation>
    <scope>NUCLEOTIDE SEQUENCE</scope>
    <source>
        <strain evidence="1">LMG 31456</strain>
    </source>
</reference>
<dbReference type="Proteomes" id="UP000641588">
    <property type="component" value="Unassembled WGS sequence"/>
</dbReference>
<accession>A0A972H4D8</accession>
<keyword evidence="2" id="KW-1185">Reference proteome</keyword>
<proteinExistence type="predicted"/>
<dbReference type="AlphaFoldDB" id="A0A972H4D8"/>
<evidence type="ECO:0000313" key="2">
    <source>
        <dbReference type="Proteomes" id="UP000641588"/>
    </source>
</evidence>
<name>A0A972H4D8_9BACL</name>
<sequence length="73" mass="8342">MEQYSTLIGVVLEKLDQSYKDLKFNYNGLDTILKGHTAEEAANTPELITIKDLRDTYGELIERLESRLPGIKE</sequence>
<gene>
    <name evidence="1" type="ORF">GC093_23190</name>
</gene>
<protein>
    <submittedName>
        <fullName evidence="1">Uncharacterized protein</fullName>
    </submittedName>
</protein>
<organism evidence="1 2">
    <name type="scientific">Paenibacillus foliorum</name>
    <dbReference type="NCBI Taxonomy" id="2654974"/>
    <lineage>
        <taxon>Bacteria</taxon>
        <taxon>Bacillati</taxon>
        <taxon>Bacillota</taxon>
        <taxon>Bacilli</taxon>
        <taxon>Bacillales</taxon>
        <taxon>Paenibacillaceae</taxon>
        <taxon>Paenibacillus</taxon>
    </lineage>
</organism>
<evidence type="ECO:0000313" key="1">
    <source>
        <dbReference type="EMBL" id="NOU96106.1"/>
    </source>
</evidence>
<dbReference type="EMBL" id="WHOD01000087">
    <property type="protein sequence ID" value="NOU96106.1"/>
    <property type="molecule type" value="Genomic_DNA"/>
</dbReference>